<name>A0A2K1JGU4_PHYPA</name>
<protein>
    <submittedName>
        <fullName evidence="1 2">Uncharacterized protein</fullName>
    </submittedName>
</protein>
<dbReference type="SUPFAM" id="SSF56672">
    <property type="entry name" value="DNA/RNA polymerases"/>
    <property type="match status" value="1"/>
</dbReference>
<proteinExistence type="predicted"/>
<gene>
    <name evidence="1" type="ORF">PHYPA_018185</name>
</gene>
<dbReference type="EMBL" id="ABEU02000014">
    <property type="protein sequence ID" value="PNR40782.1"/>
    <property type="molecule type" value="Genomic_DNA"/>
</dbReference>
<evidence type="ECO:0000313" key="2">
    <source>
        <dbReference type="EnsemblPlants" id="Pp3c14_8050V3.1"/>
    </source>
</evidence>
<dbReference type="AlphaFoldDB" id="A0A2K1JGU4"/>
<dbReference type="EnsemblPlants" id="Pp3c14_8050V3.1">
    <property type="protein sequence ID" value="Pp3c14_8050V3.1"/>
    <property type="gene ID" value="Pp3c14_8050"/>
</dbReference>
<reference evidence="2" key="3">
    <citation type="submission" date="2020-12" db="UniProtKB">
        <authorList>
            <consortium name="EnsemblPlants"/>
        </authorList>
    </citation>
    <scope>IDENTIFICATION</scope>
</reference>
<evidence type="ECO:0000313" key="3">
    <source>
        <dbReference type="Proteomes" id="UP000006727"/>
    </source>
</evidence>
<dbReference type="InterPro" id="IPR043502">
    <property type="entry name" value="DNA/RNA_pol_sf"/>
</dbReference>
<dbReference type="InterPro" id="IPR043128">
    <property type="entry name" value="Rev_trsase/Diguanyl_cyclase"/>
</dbReference>
<keyword evidence="3" id="KW-1185">Reference proteome</keyword>
<dbReference type="Gene3D" id="3.30.70.270">
    <property type="match status" value="1"/>
</dbReference>
<dbReference type="Gramene" id="Pp3c14_8050V3.1">
    <property type="protein sequence ID" value="Pp3c14_8050V3.1"/>
    <property type="gene ID" value="Pp3c14_8050"/>
</dbReference>
<dbReference type="Proteomes" id="UP000006727">
    <property type="component" value="Chromosome 14"/>
</dbReference>
<evidence type="ECO:0000313" key="1">
    <source>
        <dbReference type="EMBL" id="PNR40782.1"/>
    </source>
</evidence>
<reference evidence="1 3" key="2">
    <citation type="journal article" date="2018" name="Plant J.">
        <title>The Physcomitrella patens chromosome-scale assembly reveals moss genome structure and evolution.</title>
        <authorList>
            <person name="Lang D."/>
            <person name="Ullrich K.K."/>
            <person name="Murat F."/>
            <person name="Fuchs J."/>
            <person name="Jenkins J."/>
            <person name="Haas F.B."/>
            <person name="Piednoel M."/>
            <person name="Gundlach H."/>
            <person name="Van Bel M."/>
            <person name="Meyberg R."/>
            <person name="Vives C."/>
            <person name="Morata J."/>
            <person name="Symeonidi A."/>
            <person name="Hiss M."/>
            <person name="Muchero W."/>
            <person name="Kamisugi Y."/>
            <person name="Saleh O."/>
            <person name="Blanc G."/>
            <person name="Decker E.L."/>
            <person name="van Gessel N."/>
            <person name="Grimwood J."/>
            <person name="Hayes R.D."/>
            <person name="Graham S.W."/>
            <person name="Gunter L.E."/>
            <person name="McDaniel S.F."/>
            <person name="Hoernstein S.N.W."/>
            <person name="Larsson A."/>
            <person name="Li F.W."/>
            <person name="Perroud P.F."/>
            <person name="Phillips J."/>
            <person name="Ranjan P."/>
            <person name="Rokshar D.S."/>
            <person name="Rothfels C.J."/>
            <person name="Schneider L."/>
            <person name="Shu S."/>
            <person name="Stevenson D.W."/>
            <person name="Thummler F."/>
            <person name="Tillich M."/>
            <person name="Villarreal Aguilar J.C."/>
            <person name="Widiez T."/>
            <person name="Wong G.K."/>
            <person name="Wymore A."/>
            <person name="Zhang Y."/>
            <person name="Zimmer A.D."/>
            <person name="Quatrano R.S."/>
            <person name="Mayer K.F.X."/>
            <person name="Goodstein D."/>
            <person name="Casacuberta J.M."/>
            <person name="Vandepoele K."/>
            <person name="Reski R."/>
            <person name="Cuming A.C."/>
            <person name="Tuskan G.A."/>
            <person name="Maumus F."/>
            <person name="Salse J."/>
            <person name="Schmutz J."/>
            <person name="Rensing S.A."/>
        </authorList>
    </citation>
    <scope>NUCLEOTIDE SEQUENCE [LARGE SCALE GENOMIC DNA]</scope>
    <source>
        <strain evidence="2 3">cv. Gransden 2004</strain>
    </source>
</reference>
<reference evidence="1 3" key="1">
    <citation type="journal article" date="2008" name="Science">
        <title>The Physcomitrella genome reveals evolutionary insights into the conquest of land by plants.</title>
        <authorList>
            <person name="Rensing S."/>
            <person name="Lang D."/>
            <person name="Zimmer A."/>
            <person name="Terry A."/>
            <person name="Salamov A."/>
            <person name="Shapiro H."/>
            <person name="Nishiyama T."/>
            <person name="Perroud P.-F."/>
            <person name="Lindquist E."/>
            <person name="Kamisugi Y."/>
            <person name="Tanahashi T."/>
            <person name="Sakakibara K."/>
            <person name="Fujita T."/>
            <person name="Oishi K."/>
            <person name="Shin-I T."/>
            <person name="Kuroki Y."/>
            <person name="Toyoda A."/>
            <person name="Suzuki Y."/>
            <person name="Hashimoto A."/>
            <person name="Yamaguchi K."/>
            <person name="Sugano A."/>
            <person name="Kohara Y."/>
            <person name="Fujiyama A."/>
            <person name="Anterola A."/>
            <person name="Aoki S."/>
            <person name="Ashton N."/>
            <person name="Barbazuk W.B."/>
            <person name="Barker E."/>
            <person name="Bennetzen J."/>
            <person name="Bezanilla M."/>
            <person name="Blankenship R."/>
            <person name="Cho S.H."/>
            <person name="Dutcher S."/>
            <person name="Estelle M."/>
            <person name="Fawcett J.A."/>
            <person name="Gundlach H."/>
            <person name="Hanada K."/>
            <person name="Heyl A."/>
            <person name="Hicks K.A."/>
            <person name="Hugh J."/>
            <person name="Lohr M."/>
            <person name="Mayer K."/>
            <person name="Melkozernov A."/>
            <person name="Murata T."/>
            <person name="Nelson D."/>
            <person name="Pils B."/>
            <person name="Prigge M."/>
            <person name="Reiss B."/>
            <person name="Renner T."/>
            <person name="Rombauts S."/>
            <person name="Rushton P."/>
            <person name="Sanderfoot A."/>
            <person name="Schween G."/>
            <person name="Shiu S.-H."/>
            <person name="Stueber K."/>
            <person name="Theodoulou F.L."/>
            <person name="Tu H."/>
            <person name="Van de Peer Y."/>
            <person name="Verrier P.J."/>
            <person name="Waters E."/>
            <person name="Wood A."/>
            <person name="Yang L."/>
            <person name="Cove D."/>
            <person name="Cuming A."/>
            <person name="Hasebe M."/>
            <person name="Lucas S."/>
            <person name="Mishler D.B."/>
            <person name="Reski R."/>
            <person name="Grigoriev I."/>
            <person name="Quatrano R.S."/>
            <person name="Boore J.L."/>
        </authorList>
    </citation>
    <scope>NUCLEOTIDE SEQUENCE [LARGE SCALE GENOMIC DNA]</scope>
    <source>
        <strain evidence="2 3">cv. Gransden 2004</strain>
    </source>
</reference>
<organism evidence="1">
    <name type="scientific">Physcomitrium patens</name>
    <name type="common">Spreading-leaved earth moss</name>
    <name type="synonym">Physcomitrella patens</name>
    <dbReference type="NCBI Taxonomy" id="3218"/>
    <lineage>
        <taxon>Eukaryota</taxon>
        <taxon>Viridiplantae</taxon>
        <taxon>Streptophyta</taxon>
        <taxon>Embryophyta</taxon>
        <taxon>Bryophyta</taxon>
        <taxon>Bryophytina</taxon>
        <taxon>Bryopsida</taxon>
        <taxon>Funariidae</taxon>
        <taxon>Funariales</taxon>
        <taxon>Funariaceae</taxon>
        <taxon>Physcomitrium</taxon>
    </lineage>
</organism>
<sequence>MMLHAAQLTKEIDTSSTLLDHIVCEEGLLVDPIKIKAIISLLRLKKKKKKHEFMDSTNYQQLFICNFVNISQPLTNLTKSCIKYA</sequence>
<dbReference type="InParanoid" id="A0A2K1JGU4"/>
<accession>A0A2K1JGU4</accession>